<keyword evidence="2" id="KW-0378">Hydrolase</keyword>
<dbReference type="GO" id="GO:0005737">
    <property type="term" value="C:cytoplasm"/>
    <property type="evidence" value="ECO:0007669"/>
    <property type="project" value="TreeGrafter"/>
</dbReference>
<dbReference type="Gene3D" id="3.40.50.300">
    <property type="entry name" value="P-loop containing nucleotide triphosphate hydrolases"/>
    <property type="match status" value="1"/>
</dbReference>
<reference evidence="2 3" key="1">
    <citation type="journal article" date="2014" name="ISME J.">
        <title>Candidatus Competibacter-lineage genomes retrieved from metagenomes reveal functional metabolic diversity.</title>
        <authorList>
            <person name="McIlroy S.J."/>
            <person name="Albertsen M."/>
            <person name="Andresen E.K."/>
            <person name="Saunders A.M."/>
            <person name="Kristiansen R."/>
            <person name="Stokholm-Bjerregaard M."/>
            <person name="Nielsen K.L."/>
            <person name="Nielsen P.H."/>
        </authorList>
    </citation>
    <scope>NUCLEOTIDE SEQUENCE [LARGE SCALE GENOMIC DNA]</scope>
    <source>
        <strain evidence="2 3">Run_B_J11</strain>
    </source>
</reference>
<dbReference type="AlphaFoldDB" id="A0A7U7GCW2"/>
<dbReference type="PANTHER" id="PTHR23408">
    <property type="entry name" value="METHYLMALONYL-COA MUTASE"/>
    <property type="match status" value="1"/>
</dbReference>
<evidence type="ECO:0000256" key="1">
    <source>
        <dbReference type="ARBA" id="ARBA00009625"/>
    </source>
</evidence>
<evidence type="ECO:0000313" key="3">
    <source>
        <dbReference type="Proteomes" id="UP000019184"/>
    </source>
</evidence>
<keyword evidence="3" id="KW-1185">Reference proteome</keyword>
<dbReference type="CDD" id="cd03114">
    <property type="entry name" value="MMAA-like"/>
    <property type="match status" value="1"/>
</dbReference>
<dbReference type="GO" id="GO:0003924">
    <property type="term" value="F:GTPase activity"/>
    <property type="evidence" value="ECO:0007669"/>
    <property type="project" value="InterPro"/>
</dbReference>
<dbReference type="SUPFAM" id="SSF52540">
    <property type="entry name" value="P-loop containing nucleoside triphosphate hydrolases"/>
    <property type="match status" value="1"/>
</dbReference>
<protein>
    <submittedName>
        <fullName evidence="2">Enzyme</fullName>
        <ecNumber evidence="2">3.6.-.-</ecNumber>
    </submittedName>
</protein>
<evidence type="ECO:0000313" key="2">
    <source>
        <dbReference type="EMBL" id="CDH45763.1"/>
    </source>
</evidence>
<dbReference type="Proteomes" id="UP000019184">
    <property type="component" value="Unassembled WGS sequence"/>
</dbReference>
<dbReference type="Pfam" id="PF03308">
    <property type="entry name" value="MeaB"/>
    <property type="match status" value="1"/>
</dbReference>
<comment type="caution">
    <text evidence="2">The sequence shown here is derived from an EMBL/GenBank/DDBJ whole genome shotgun (WGS) entry which is preliminary data.</text>
</comment>
<name>A0A7U7GCW2_9GAMM</name>
<organism evidence="2 3">
    <name type="scientific">Candidatus Contendobacter odensis Run_B_J11</name>
    <dbReference type="NCBI Taxonomy" id="1400861"/>
    <lineage>
        <taxon>Bacteria</taxon>
        <taxon>Pseudomonadati</taxon>
        <taxon>Pseudomonadota</taxon>
        <taxon>Gammaproteobacteria</taxon>
        <taxon>Candidatus Competibacteraceae</taxon>
        <taxon>Candidatus Contendibacter</taxon>
    </lineage>
</organism>
<dbReference type="InterPro" id="IPR027417">
    <property type="entry name" value="P-loop_NTPase"/>
</dbReference>
<proteinExistence type="inferred from homology"/>
<dbReference type="NCBIfam" id="NF006958">
    <property type="entry name" value="PRK09435.1"/>
    <property type="match status" value="1"/>
</dbReference>
<dbReference type="InterPro" id="IPR005129">
    <property type="entry name" value="GTPase_ArgK"/>
</dbReference>
<comment type="similarity">
    <text evidence="1">Belongs to the SIMIBI class G3E GTPase family. ArgK/MeaB subfamily.</text>
</comment>
<gene>
    <name evidence="2" type="ORF">BN874_290004</name>
</gene>
<sequence length="395" mass="42819">MAFFFGYSPGHYFQHTKTIPMNEITRKPDWVPADAGAEFTTSVMIGVEGGHDGIPGQASVAVPRRPIPRRRRLSVDEYVAGVLAGDRNIVAQAITLVESNAPAHFDMAQEVLRQLIPNTGNSIRVGITGVPGVGKSTFIEVLGLQLCELGHKVAVLAVDPSSTVTHGSILGDKTRMELLSRDIRAFIRPSPSSGTLGGVTRKSRETILICEAAGFDAILVETVGVGQSETTVRSMVDFFLLLMLAGAGDELQGIKKGIMELADALLVNKADGDNKVRANAAKADYNRALHYLAPATKGWHTRAYTCSAANGEGIEAIWKVIGDFRQQTTASGVFEKRRQRQTLDWVYSMVEEHLRASFFSHSGVDSIRAEIDHAVIEGHIPPTVAAQMLIRKYEG</sequence>
<dbReference type="GO" id="GO:0005525">
    <property type="term" value="F:GTP binding"/>
    <property type="evidence" value="ECO:0007669"/>
    <property type="project" value="InterPro"/>
</dbReference>
<accession>A0A7U7GCW2</accession>
<dbReference type="EMBL" id="CBTK010000212">
    <property type="protein sequence ID" value="CDH45763.1"/>
    <property type="molecule type" value="Genomic_DNA"/>
</dbReference>
<dbReference type="NCBIfam" id="TIGR00750">
    <property type="entry name" value="lao"/>
    <property type="match status" value="1"/>
</dbReference>
<dbReference type="EC" id="3.6.-.-" evidence="2"/>
<dbReference type="Gene3D" id="1.10.287.130">
    <property type="match status" value="1"/>
</dbReference>
<dbReference type="Gene3D" id="1.20.5.170">
    <property type="match status" value="1"/>
</dbReference>
<dbReference type="PANTHER" id="PTHR23408:SF3">
    <property type="entry name" value="METHYLMALONIC ACIDURIA TYPE A PROTEIN, MITOCHONDRIAL"/>
    <property type="match status" value="1"/>
</dbReference>